<comment type="caution">
    <text evidence="4">The sequence shown here is derived from an EMBL/GenBank/DDBJ whole genome shotgun (WGS) entry which is preliminary data.</text>
</comment>
<keyword evidence="2" id="KW-0819">tRNA processing</keyword>
<dbReference type="EMBL" id="MU827798">
    <property type="protein sequence ID" value="KAJ7328157.1"/>
    <property type="molecule type" value="Genomic_DNA"/>
</dbReference>
<evidence type="ECO:0000313" key="5">
    <source>
        <dbReference type="Proteomes" id="UP001163046"/>
    </source>
</evidence>
<dbReference type="SUPFAM" id="SSF53032">
    <property type="entry name" value="tRNA-intron endonuclease catalytic domain-like"/>
    <property type="match status" value="1"/>
</dbReference>
<dbReference type="AlphaFoldDB" id="A0A9W9YDF0"/>
<dbReference type="OrthoDB" id="10002170at2759"/>
<organism evidence="4 5">
    <name type="scientific">Desmophyllum pertusum</name>
    <dbReference type="NCBI Taxonomy" id="174260"/>
    <lineage>
        <taxon>Eukaryota</taxon>
        <taxon>Metazoa</taxon>
        <taxon>Cnidaria</taxon>
        <taxon>Anthozoa</taxon>
        <taxon>Hexacorallia</taxon>
        <taxon>Scleractinia</taxon>
        <taxon>Caryophylliina</taxon>
        <taxon>Caryophylliidae</taxon>
        <taxon>Desmophyllum</taxon>
    </lineage>
</organism>
<dbReference type="PANTHER" id="PTHR28582:SF1">
    <property type="entry name" value="TRNA-SPLICING ENDONUCLEASE SUBUNIT SEN15"/>
    <property type="match status" value="1"/>
</dbReference>
<accession>A0A9W9YDF0</accession>
<evidence type="ECO:0000256" key="1">
    <source>
        <dbReference type="ARBA" id="ARBA00006091"/>
    </source>
</evidence>
<dbReference type="GO" id="GO:0003676">
    <property type="term" value="F:nucleic acid binding"/>
    <property type="evidence" value="ECO:0007669"/>
    <property type="project" value="InterPro"/>
</dbReference>
<dbReference type="InterPro" id="IPR018593">
    <property type="entry name" value="tRNA-endonuc_su_Sen15"/>
</dbReference>
<dbReference type="Proteomes" id="UP001163046">
    <property type="component" value="Unassembled WGS sequence"/>
</dbReference>
<reference evidence="4" key="1">
    <citation type="submission" date="2023-01" db="EMBL/GenBank/DDBJ databases">
        <title>Genome assembly of the deep-sea coral Lophelia pertusa.</title>
        <authorList>
            <person name="Herrera S."/>
            <person name="Cordes E."/>
        </authorList>
    </citation>
    <scope>NUCLEOTIDE SEQUENCE</scope>
    <source>
        <strain evidence="4">USNM1676648</strain>
        <tissue evidence="4">Polyp</tissue>
    </source>
</reference>
<keyword evidence="5" id="KW-1185">Reference proteome</keyword>
<dbReference type="GO" id="GO:0004519">
    <property type="term" value="F:endonuclease activity"/>
    <property type="evidence" value="ECO:0007669"/>
    <property type="project" value="UniProtKB-KW"/>
</dbReference>
<evidence type="ECO:0000313" key="4">
    <source>
        <dbReference type="EMBL" id="KAJ7328157.1"/>
    </source>
</evidence>
<sequence length="107" mass="12357">MRVFEDGVHHRKRTKKSQFDIVVPLTIDTALTAEEIQNIIQEVNQREQQQEEAVREEAGIERGCTNSRVTIAFCEADSTVVYYDFFQGLVPPDPATEEEEAKPKHWH</sequence>
<dbReference type="GO" id="GO:0005634">
    <property type="term" value="C:nucleus"/>
    <property type="evidence" value="ECO:0007669"/>
    <property type="project" value="UniProtKB-ARBA"/>
</dbReference>
<dbReference type="Pfam" id="PF09631">
    <property type="entry name" value="Sen15"/>
    <property type="match status" value="1"/>
</dbReference>
<keyword evidence="4" id="KW-0378">Hydrolase</keyword>
<dbReference type="Gene3D" id="3.40.1350.10">
    <property type="match status" value="1"/>
</dbReference>
<evidence type="ECO:0000259" key="3">
    <source>
        <dbReference type="Pfam" id="PF09631"/>
    </source>
</evidence>
<name>A0A9W9YDF0_9CNID</name>
<protein>
    <submittedName>
        <fullName evidence="4">tRNA-splicing endonuclease subunit Sen15</fullName>
    </submittedName>
</protein>
<evidence type="ECO:0000256" key="2">
    <source>
        <dbReference type="ARBA" id="ARBA00022694"/>
    </source>
</evidence>
<dbReference type="PANTHER" id="PTHR28582">
    <property type="entry name" value="TRNA-SPLICING ENDONUCLEASE SUBUNIT SEN15"/>
    <property type="match status" value="1"/>
</dbReference>
<keyword evidence="4" id="KW-0540">Nuclease</keyword>
<gene>
    <name evidence="4" type="primary">TSEN15</name>
    <name evidence="4" type="ORF">OS493_025570</name>
</gene>
<dbReference type="InterPro" id="IPR036167">
    <property type="entry name" value="tRNA_intron_Endo_cat-like_sf"/>
</dbReference>
<keyword evidence="4" id="KW-0255">Endonuclease</keyword>
<feature type="domain" description="tRNA-splicing endonuclease subunit Sen15" evidence="3">
    <location>
        <begin position="12"/>
        <end position="94"/>
    </location>
</feature>
<proteinExistence type="inferred from homology"/>
<comment type="similarity">
    <text evidence="1">Belongs to the SEN15 family.</text>
</comment>
<dbReference type="InterPro" id="IPR011856">
    <property type="entry name" value="tRNA_endonuc-like_dom_sf"/>
</dbReference>
<dbReference type="GO" id="GO:0006388">
    <property type="term" value="P:tRNA splicing, via endonucleolytic cleavage and ligation"/>
    <property type="evidence" value="ECO:0007669"/>
    <property type="project" value="InterPro"/>
</dbReference>